<name>A0ABS6IQH0_9HYPH</name>
<feature type="domain" description="Ubiquinol-cytochrome c chaperone" evidence="3">
    <location>
        <begin position="31"/>
        <end position="163"/>
    </location>
</feature>
<organism evidence="4 5">
    <name type="scientific">Reyranella humidisoli</name>
    <dbReference type="NCBI Taxonomy" id="2849149"/>
    <lineage>
        <taxon>Bacteria</taxon>
        <taxon>Pseudomonadati</taxon>
        <taxon>Pseudomonadota</taxon>
        <taxon>Alphaproteobacteria</taxon>
        <taxon>Hyphomicrobiales</taxon>
        <taxon>Reyranellaceae</taxon>
        <taxon>Reyranella</taxon>
    </lineage>
</organism>
<sequence length="164" mass="18386">MFRRRKPEDDFAAAVYKRVGEQARAAELFEVCGIPDTLDGRFDALALHAALMIDRLRREPDGEVLAQAFFDAMFRHLDLTLREIGIQDLGVGRRIKVMAEGLHGRGLAYREALNDGPTPLVEVLRRNAYGGRSPEDPQQVASLEAHVREYARSLSATARNDLIK</sequence>
<evidence type="ECO:0000256" key="2">
    <source>
        <dbReference type="ARBA" id="ARBA00006436"/>
    </source>
</evidence>
<dbReference type="PANTHER" id="PTHR12184">
    <property type="entry name" value="UBIQUINOL-CYTOCHROME C REDUCTASE COMPLEX ASSEMBLY FACTOR 1 FAMILY MEMBER"/>
    <property type="match status" value="1"/>
</dbReference>
<evidence type="ECO:0000313" key="5">
    <source>
        <dbReference type="Proteomes" id="UP000727907"/>
    </source>
</evidence>
<dbReference type="RefSeq" id="WP_216966071.1">
    <property type="nucleotide sequence ID" value="NZ_JAHOPB010000003.1"/>
</dbReference>
<evidence type="ECO:0000313" key="4">
    <source>
        <dbReference type="EMBL" id="MBU8876852.1"/>
    </source>
</evidence>
<dbReference type="PANTHER" id="PTHR12184:SF1">
    <property type="entry name" value="UBIQUINOL-CYTOCHROME-C REDUCTASE COMPLEX ASSEMBLY FACTOR 1"/>
    <property type="match status" value="1"/>
</dbReference>
<comment type="similarity">
    <text evidence="2">Belongs to the UPF0174 family.</text>
</comment>
<dbReference type="Proteomes" id="UP000727907">
    <property type="component" value="Unassembled WGS sequence"/>
</dbReference>
<reference evidence="4 5" key="1">
    <citation type="submission" date="2021-06" db="EMBL/GenBank/DDBJ databases">
        <authorList>
            <person name="Lee D.H."/>
        </authorList>
    </citation>
    <scope>NUCLEOTIDE SEQUENCE [LARGE SCALE GENOMIC DNA]</scope>
    <source>
        <strain evidence="4 5">MMS21-HV4-11</strain>
    </source>
</reference>
<proteinExistence type="inferred from homology"/>
<dbReference type="InterPro" id="IPR007129">
    <property type="entry name" value="Ubiqinol_cyt_c_chaperone_CPB3"/>
</dbReference>
<evidence type="ECO:0000259" key="3">
    <source>
        <dbReference type="Pfam" id="PF03981"/>
    </source>
</evidence>
<dbReference type="InterPro" id="IPR021150">
    <property type="entry name" value="Ubiq_cyt_c_chap"/>
</dbReference>
<keyword evidence="5" id="KW-1185">Reference proteome</keyword>
<comment type="similarity">
    <text evidence="1">Belongs to the CBP3 family.</text>
</comment>
<comment type="caution">
    <text evidence="4">The sequence shown here is derived from an EMBL/GenBank/DDBJ whole genome shotgun (WGS) entry which is preliminary data.</text>
</comment>
<dbReference type="Pfam" id="PF03981">
    <property type="entry name" value="Ubiq_cyt_C_chap"/>
    <property type="match status" value="1"/>
</dbReference>
<evidence type="ECO:0000256" key="1">
    <source>
        <dbReference type="ARBA" id="ARBA00006407"/>
    </source>
</evidence>
<protein>
    <submittedName>
        <fullName evidence="4">Ubiquinol-cytochrome C chaperone family protein</fullName>
    </submittedName>
</protein>
<accession>A0ABS6IQH0</accession>
<gene>
    <name evidence="4" type="ORF">KQ910_23960</name>
</gene>
<dbReference type="EMBL" id="JAHOPB010000003">
    <property type="protein sequence ID" value="MBU8876852.1"/>
    <property type="molecule type" value="Genomic_DNA"/>
</dbReference>